<proteinExistence type="predicted"/>
<dbReference type="InterPro" id="IPR036390">
    <property type="entry name" value="WH_DNA-bd_sf"/>
</dbReference>
<dbReference type="Pfam" id="PF12802">
    <property type="entry name" value="MarR_2"/>
    <property type="match status" value="1"/>
</dbReference>
<evidence type="ECO:0000313" key="2">
    <source>
        <dbReference type="EMBL" id="MCT7657644.1"/>
    </source>
</evidence>
<comment type="caution">
    <text evidence="2">The sequence shown here is derived from an EMBL/GenBank/DDBJ whole genome shotgun (WGS) entry which is preliminary data.</text>
</comment>
<reference evidence="3" key="1">
    <citation type="submission" date="2023-07" db="EMBL/GenBank/DDBJ databases">
        <authorList>
            <person name="Deng Y."/>
            <person name="Zhang Y.-Q."/>
        </authorList>
    </citation>
    <scope>NUCLEOTIDE SEQUENCE [LARGE SCALE GENOMIC DNA]</scope>
    <source>
        <strain evidence="3">CPCC 205710</strain>
    </source>
</reference>
<keyword evidence="3" id="KW-1185">Reference proteome</keyword>
<dbReference type="InterPro" id="IPR039422">
    <property type="entry name" value="MarR/SlyA-like"/>
</dbReference>
<dbReference type="EMBL" id="JAODWD010000001">
    <property type="protein sequence ID" value="MCT7657644.1"/>
    <property type="molecule type" value="Genomic_DNA"/>
</dbReference>
<organism evidence="2 3">
    <name type="scientific">Mycobacterium deserti</name>
    <dbReference type="NCBI Taxonomy" id="2978347"/>
    <lineage>
        <taxon>Bacteria</taxon>
        <taxon>Bacillati</taxon>
        <taxon>Actinomycetota</taxon>
        <taxon>Actinomycetes</taxon>
        <taxon>Mycobacteriales</taxon>
        <taxon>Mycobacteriaceae</taxon>
        <taxon>Mycobacterium</taxon>
    </lineage>
</organism>
<dbReference type="PANTHER" id="PTHR33164:SF106">
    <property type="entry name" value="TRANSCRIPTIONAL REGULATORY PROTEIN"/>
    <property type="match status" value="1"/>
</dbReference>
<dbReference type="Gene3D" id="1.10.10.10">
    <property type="entry name" value="Winged helix-like DNA-binding domain superfamily/Winged helix DNA-binding domain"/>
    <property type="match status" value="1"/>
</dbReference>
<dbReference type="SMART" id="SM00347">
    <property type="entry name" value="HTH_MARR"/>
    <property type="match status" value="1"/>
</dbReference>
<dbReference type="RefSeq" id="WP_260991672.1">
    <property type="nucleotide sequence ID" value="NZ_JAODWD010000001.1"/>
</dbReference>
<gene>
    <name evidence="2" type="ORF">N4S67_04335</name>
</gene>
<dbReference type="PROSITE" id="PS50995">
    <property type="entry name" value="HTH_MARR_2"/>
    <property type="match status" value="1"/>
</dbReference>
<dbReference type="InterPro" id="IPR036388">
    <property type="entry name" value="WH-like_DNA-bd_sf"/>
</dbReference>
<feature type="domain" description="HTH marR-type" evidence="1">
    <location>
        <begin position="12"/>
        <end position="152"/>
    </location>
</feature>
<evidence type="ECO:0000313" key="3">
    <source>
        <dbReference type="Proteomes" id="UP001206639"/>
    </source>
</evidence>
<dbReference type="SUPFAM" id="SSF46785">
    <property type="entry name" value="Winged helix' DNA-binding domain"/>
    <property type="match status" value="1"/>
</dbReference>
<dbReference type="PANTHER" id="PTHR33164">
    <property type="entry name" value="TRANSCRIPTIONAL REGULATOR, MARR FAMILY"/>
    <property type="match status" value="1"/>
</dbReference>
<accession>A0ABT2M5W3</accession>
<protein>
    <submittedName>
        <fullName evidence="2">MarR family transcriptional regulator</fullName>
    </submittedName>
</protein>
<evidence type="ECO:0000259" key="1">
    <source>
        <dbReference type="PROSITE" id="PS50995"/>
    </source>
</evidence>
<dbReference type="InterPro" id="IPR000835">
    <property type="entry name" value="HTH_MarR-typ"/>
</dbReference>
<name>A0ABT2M5W3_9MYCO</name>
<sequence>MAEHHEGQQTSRAMLESLMVADLQALTAEGDRIGRVFAGTQGVTTNDFYGLLHIMVAETAGRPLTAGELRQRMDVSGAAITYLVERLIGTGHIRRESHPSDRRKVILRYEPKGIELINAFLAPLGNHIRSALAEFAEDDLASAHRVFCGLTDAMRMFRDHLAAS</sequence>
<dbReference type="Proteomes" id="UP001206639">
    <property type="component" value="Unassembled WGS sequence"/>
</dbReference>